<organism evidence="7 8">
    <name type="scientific">Ziziphus jujuba var. spinosa</name>
    <dbReference type="NCBI Taxonomy" id="714518"/>
    <lineage>
        <taxon>Eukaryota</taxon>
        <taxon>Viridiplantae</taxon>
        <taxon>Streptophyta</taxon>
        <taxon>Embryophyta</taxon>
        <taxon>Tracheophyta</taxon>
        <taxon>Spermatophyta</taxon>
        <taxon>Magnoliopsida</taxon>
        <taxon>eudicotyledons</taxon>
        <taxon>Gunneridae</taxon>
        <taxon>Pentapetalae</taxon>
        <taxon>rosids</taxon>
        <taxon>fabids</taxon>
        <taxon>Rosales</taxon>
        <taxon>Rhamnaceae</taxon>
        <taxon>Paliureae</taxon>
        <taxon>Ziziphus</taxon>
    </lineage>
</organism>
<dbReference type="GO" id="GO:0005506">
    <property type="term" value="F:iron ion binding"/>
    <property type="evidence" value="ECO:0007669"/>
    <property type="project" value="InterPro"/>
</dbReference>
<dbReference type="GO" id="GO:0004497">
    <property type="term" value="F:monooxygenase activity"/>
    <property type="evidence" value="ECO:0007669"/>
    <property type="project" value="UniProtKB-KW"/>
</dbReference>
<reference evidence="7" key="1">
    <citation type="journal article" date="2021" name="Front. Plant Sci.">
        <title>Chromosome-Scale Genome Assembly for Chinese Sour Jujube and Insights Into Its Genome Evolution and Domestication Signature.</title>
        <authorList>
            <person name="Shen L.-Y."/>
            <person name="Luo H."/>
            <person name="Wang X.-L."/>
            <person name="Wang X.-M."/>
            <person name="Qiu X.-J."/>
            <person name="Liu H."/>
            <person name="Zhou S.-S."/>
            <person name="Jia K.-H."/>
            <person name="Nie S."/>
            <person name="Bao Y.-T."/>
            <person name="Zhang R.-G."/>
            <person name="Yun Q.-Z."/>
            <person name="Chai Y.-H."/>
            <person name="Lu J.-Y."/>
            <person name="Li Y."/>
            <person name="Zhao S.-W."/>
            <person name="Mao J.-F."/>
            <person name="Jia S.-G."/>
            <person name="Mao Y.-M."/>
        </authorList>
    </citation>
    <scope>NUCLEOTIDE SEQUENCE</scope>
    <source>
        <strain evidence="7">AT0</strain>
        <tissue evidence="7">Leaf</tissue>
    </source>
</reference>
<dbReference type="OrthoDB" id="2789670at2759"/>
<keyword evidence="5 6" id="KW-0349">Heme</keyword>
<dbReference type="PROSITE" id="PS00086">
    <property type="entry name" value="CYTOCHROME_P450"/>
    <property type="match status" value="1"/>
</dbReference>
<comment type="similarity">
    <text evidence="1 6">Belongs to the cytochrome P450 family.</text>
</comment>
<dbReference type="InterPro" id="IPR036396">
    <property type="entry name" value="Cyt_P450_sf"/>
</dbReference>
<protein>
    <recommendedName>
        <fullName evidence="9">Cytochrome P450 76A1-like</fullName>
    </recommendedName>
</protein>
<dbReference type="PANTHER" id="PTHR47950:SF15">
    <property type="entry name" value="CYTOCHROME P450"/>
    <property type="match status" value="1"/>
</dbReference>
<keyword evidence="3 6" id="KW-0560">Oxidoreductase</keyword>
<evidence type="ECO:0000256" key="6">
    <source>
        <dbReference type="RuleBase" id="RU000461"/>
    </source>
</evidence>
<dbReference type="InterPro" id="IPR001128">
    <property type="entry name" value="Cyt_P450"/>
</dbReference>
<dbReference type="InterPro" id="IPR017972">
    <property type="entry name" value="Cyt_P450_CS"/>
</dbReference>
<dbReference type="InterPro" id="IPR002401">
    <property type="entry name" value="Cyt_P450_E_grp-I"/>
</dbReference>
<comment type="cofactor">
    <cofactor evidence="5">
        <name>heme</name>
        <dbReference type="ChEBI" id="CHEBI:30413"/>
    </cofactor>
</comment>
<evidence type="ECO:0008006" key="9">
    <source>
        <dbReference type="Google" id="ProtNLM"/>
    </source>
</evidence>
<dbReference type="Gene3D" id="1.10.630.10">
    <property type="entry name" value="Cytochrome P450"/>
    <property type="match status" value="1"/>
</dbReference>
<evidence type="ECO:0000256" key="1">
    <source>
        <dbReference type="ARBA" id="ARBA00010617"/>
    </source>
</evidence>
<keyword evidence="2 5" id="KW-0479">Metal-binding</keyword>
<dbReference type="Proteomes" id="UP000813462">
    <property type="component" value="Unassembled WGS sequence"/>
</dbReference>
<evidence type="ECO:0000313" key="7">
    <source>
        <dbReference type="EMBL" id="KAH7512089.1"/>
    </source>
</evidence>
<evidence type="ECO:0000256" key="3">
    <source>
        <dbReference type="ARBA" id="ARBA00023002"/>
    </source>
</evidence>
<comment type="caution">
    <text evidence="7">The sequence shown here is derived from an EMBL/GenBank/DDBJ whole genome shotgun (WGS) entry which is preliminary data.</text>
</comment>
<dbReference type="EMBL" id="JAEACU010000012">
    <property type="protein sequence ID" value="KAH7512089.1"/>
    <property type="molecule type" value="Genomic_DNA"/>
</dbReference>
<evidence type="ECO:0000256" key="5">
    <source>
        <dbReference type="PIRSR" id="PIRSR602401-1"/>
    </source>
</evidence>
<dbReference type="PRINTS" id="PR00463">
    <property type="entry name" value="EP450I"/>
</dbReference>
<keyword evidence="4 5" id="KW-0408">Iron</keyword>
<evidence type="ECO:0000256" key="4">
    <source>
        <dbReference type="ARBA" id="ARBA00023004"/>
    </source>
</evidence>
<dbReference type="GO" id="GO:0016705">
    <property type="term" value="F:oxidoreductase activity, acting on paired donors, with incorporation or reduction of molecular oxygen"/>
    <property type="evidence" value="ECO:0007669"/>
    <property type="project" value="InterPro"/>
</dbReference>
<dbReference type="FunFam" id="1.10.630.10:FF:000007">
    <property type="entry name" value="Cytochrome P450 76C4"/>
    <property type="match status" value="1"/>
</dbReference>
<dbReference type="SUPFAM" id="SSF48264">
    <property type="entry name" value="Cytochrome P450"/>
    <property type="match status" value="1"/>
</dbReference>
<dbReference type="PANTHER" id="PTHR47950">
    <property type="entry name" value="CYTOCHROME P450, FAMILY 76, SUBFAMILY C, POLYPEPTIDE 5-RELATED"/>
    <property type="match status" value="1"/>
</dbReference>
<dbReference type="PRINTS" id="PR00385">
    <property type="entry name" value="P450"/>
</dbReference>
<feature type="binding site" description="axial binding residue" evidence="5">
    <location>
        <position position="459"/>
    </location>
    <ligand>
        <name>heme</name>
        <dbReference type="ChEBI" id="CHEBI:30413"/>
    </ligand>
    <ligandPart>
        <name>Fe</name>
        <dbReference type="ChEBI" id="CHEBI:18248"/>
    </ligandPart>
</feature>
<proteinExistence type="inferred from homology"/>
<dbReference type="AlphaFoldDB" id="A0A978UBE6"/>
<dbReference type="Pfam" id="PF00067">
    <property type="entry name" value="p450"/>
    <property type="match status" value="1"/>
</dbReference>
<dbReference type="CDD" id="cd11073">
    <property type="entry name" value="CYP76-like"/>
    <property type="match status" value="1"/>
</dbReference>
<dbReference type="GO" id="GO:0020037">
    <property type="term" value="F:heme binding"/>
    <property type="evidence" value="ECO:0007669"/>
    <property type="project" value="InterPro"/>
</dbReference>
<evidence type="ECO:0000256" key="2">
    <source>
        <dbReference type="ARBA" id="ARBA00022723"/>
    </source>
</evidence>
<gene>
    <name evidence="7" type="ORF">FEM48_Zijuj12G0053500</name>
</gene>
<accession>A0A978UBE6</accession>
<sequence length="515" mass="58763">MELSFSFPFSSVLLLLPVLLLLSLRLVIIQSSRKETKQRPPGPKGWPVIGNMLDLGAKPHQTLFNLRAKYGPDLLWLQLGSMNTMVVQSAKAAEQLLKNQDASFCDRKCPHALTSHNYKNGTIAFGRYGSYWRVLRRICTMEFLVNKRVNDMAPVRRKCVDAMIQFMEEDSAAARARGESGAVNLTRYVFVMGFNVVGNFVFSKDLLDPNCREGKEFFVAVDKIIELMGKPNVADFLPFLKWLDPQGVKRNMTKHMAKALEIAGRFLKERVEERRLGKRRDIKDFMEVLLEYESDGKEGAPDKISIDKNISIILLEMFMAGSETTSSTIEWAMTELFRSPESMRKAKQELDQVVGPNRKVEESDIHNLPYLQAVVKESMRLHPAVPLLIPRNAIEDTNFMGYVIPKDTQIFVNVWGIARDPESWDEPLCFKPERFIGSNIEYKGQNFEFLPFGSGRRICMGIPLAQRVVHFALASLLHTFEWDFDSDQANLNRGERVGISLRKLIPLQAIPKKRN</sequence>
<evidence type="ECO:0000313" key="8">
    <source>
        <dbReference type="Proteomes" id="UP000813462"/>
    </source>
</evidence>
<keyword evidence="6" id="KW-0503">Monooxygenase</keyword>
<name>A0A978UBE6_ZIZJJ</name>